<dbReference type="RefSeq" id="WP_139577953.1">
    <property type="nucleotide sequence ID" value="NZ_VDMA02000016.1"/>
</dbReference>
<dbReference type="AlphaFoldDB" id="A0A5N6BKV6"/>
<dbReference type="SUPFAM" id="SSF54427">
    <property type="entry name" value="NTF2-like"/>
    <property type="match status" value="1"/>
</dbReference>
<dbReference type="Gene3D" id="3.10.450.50">
    <property type="match status" value="1"/>
</dbReference>
<evidence type="ECO:0000313" key="3">
    <source>
        <dbReference type="Proteomes" id="UP000313066"/>
    </source>
</evidence>
<gene>
    <name evidence="2" type="ORF">FH610_027655</name>
</gene>
<dbReference type="Pfam" id="PF12680">
    <property type="entry name" value="SnoaL_2"/>
    <property type="match status" value="1"/>
</dbReference>
<dbReference type="InterPro" id="IPR037401">
    <property type="entry name" value="SnoaL-like"/>
</dbReference>
<protein>
    <submittedName>
        <fullName evidence="2">Nuclear transport factor 2 family protein</fullName>
    </submittedName>
</protein>
<accession>A0A5N6BKV6</accession>
<name>A0A5N6BKV6_9ACTN</name>
<dbReference type="InterPro" id="IPR032710">
    <property type="entry name" value="NTF2-like_dom_sf"/>
</dbReference>
<proteinExistence type="predicted"/>
<sequence>MSTPSPREIVDRFLRASAANAWDDLADLYAPDAMVEIPFAPEGVPARSQGRELFRARFKAAAPLRRFEKAAPVVVHETRDPEVVIVEYDLHGSMTRSGRPFVFSYVMVMRIRDGLIVHSRDYANPLAGAEFRDELAEAIRQ</sequence>
<dbReference type="CDD" id="cd00531">
    <property type="entry name" value="NTF2_like"/>
    <property type="match status" value="1"/>
</dbReference>
<evidence type="ECO:0000259" key="1">
    <source>
        <dbReference type="Pfam" id="PF12680"/>
    </source>
</evidence>
<evidence type="ECO:0000313" key="2">
    <source>
        <dbReference type="EMBL" id="KAB8181671.1"/>
    </source>
</evidence>
<keyword evidence="3" id="KW-1185">Reference proteome</keyword>
<organism evidence="2 3">
    <name type="scientific">Microbispora catharanthi</name>
    <dbReference type="NCBI Taxonomy" id="1712871"/>
    <lineage>
        <taxon>Bacteria</taxon>
        <taxon>Bacillati</taxon>
        <taxon>Actinomycetota</taxon>
        <taxon>Actinomycetes</taxon>
        <taxon>Streptosporangiales</taxon>
        <taxon>Streptosporangiaceae</taxon>
        <taxon>Microbispora</taxon>
    </lineage>
</organism>
<reference evidence="2 3" key="1">
    <citation type="submission" date="2019-10" db="EMBL/GenBank/DDBJ databases">
        <title>Nonomuraea sp. nov., isolated from Phyllanthus amarus.</title>
        <authorList>
            <person name="Klykleung N."/>
            <person name="Tanasupawat S."/>
        </authorList>
    </citation>
    <scope>NUCLEOTIDE SEQUENCE [LARGE SCALE GENOMIC DNA]</scope>
    <source>
        <strain evidence="2 3">CR1-09</strain>
    </source>
</reference>
<dbReference type="Proteomes" id="UP000313066">
    <property type="component" value="Unassembled WGS sequence"/>
</dbReference>
<feature type="domain" description="SnoaL-like" evidence="1">
    <location>
        <begin position="10"/>
        <end position="118"/>
    </location>
</feature>
<dbReference type="EMBL" id="VDMA02000016">
    <property type="protein sequence ID" value="KAB8181671.1"/>
    <property type="molecule type" value="Genomic_DNA"/>
</dbReference>
<comment type="caution">
    <text evidence="2">The sequence shown here is derived from an EMBL/GenBank/DDBJ whole genome shotgun (WGS) entry which is preliminary data.</text>
</comment>